<accession>A0A3Q8U170</accession>
<evidence type="ECO:0000313" key="3">
    <source>
        <dbReference type="EMBL" id="AZL68771.1"/>
    </source>
</evidence>
<feature type="transmembrane region" description="Helical" evidence="1">
    <location>
        <begin position="128"/>
        <end position="145"/>
    </location>
</feature>
<keyword evidence="3" id="KW-0808">Transferase</keyword>
<feature type="transmembrane region" description="Helical" evidence="1">
    <location>
        <begin position="213"/>
        <end position="235"/>
    </location>
</feature>
<sequence>MPATLEIYAFLKGRPVNKHREILPLTGLRFAAALIVFLFHIQLQYSVFDTPFIRKIIEQGAVGMSIFFMLSGYLLMLNYCNSESNLKDYFINRLARIYPVYFVAGLVTLPWLKIGLGDTGLEMITGSAKAIFIFISNIFVIQAWFPQLFSYWNNGASWSISVEVFCYAILPLAIPALNKLSRRGIILLIVGLYFFSFMTGLSAKLYDGYGTPIFYAMPIFRLPEFLIGACTYLIVKNWPTIKRAWIFQLFAALGLASYLGIIGGWMPLYIGHNWLVIPVVALTIYTLSTDRGPLVWVLSRSPFVWLGKISYCFYSFQALTLMLLATYHTQITSSFPILENGKALTLAAFIFLTALSAAGYYLIEEPARRAIKNQWPAKSSLKIADAVN</sequence>
<dbReference type="EMBL" id="CP034338">
    <property type="protein sequence ID" value="AZL68771.1"/>
    <property type="molecule type" value="Genomic_DNA"/>
</dbReference>
<dbReference type="Pfam" id="PF01757">
    <property type="entry name" value="Acyl_transf_3"/>
    <property type="match status" value="1"/>
</dbReference>
<keyword evidence="1" id="KW-1133">Transmembrane helix</keyword>
<dbReference type="PANTHER" id="PTHR23028:SF131">
    <property type="entry name" value="BLR2367 PROTEIN"/>
    <property type="match status" value="1"/>
</dbReference>
<dbReference type="PANTHER" id="PTHR23028">
    <property type="entry name" value="ACETYLTRANSFERASE"/>
    <property type="match status" value="1"/>
</dbReference>
<feature type="transmembrane region" description="Helical" evidence="1">
    <location>
        <begin position="97"/>
        <end position="116"/>
    </location>
</feature>
<feature type="transmembrane region" description="Helical" evidence="1">
    <location>
        <begin position="247"/>
        <end position="268"/>
    </location>
</feature>
<dbReference type="OrthoDB" id="9767863at2"/>
<feature type="transmembrane region" description="Helical" evidence="1">
    <location>
        <begin position="184"/>
        <end position="201"/>
    </location>
</feature>
<dbReference type="GO" id="GO:0016747">
    <property type="term" value="F:acyltransferase activity, transferring groups other than amino-acyl groups"/>
    <property type="evidence" value="ECO:0007669"/>
    <property type="project" value="InterPro"/>
</dbReference>
<evidence type="ECO:0000259" key="2">
    <source>
        <dbReference type="Pfam" id="PF01757"/>
    </source>
</evidence>
<proteinExistence type="predicted"/>
<dbReference type="GO" id="GO:0000271">
    <property type="term" value="P:polysaccharide biosynthetic process"/>
    <property type="evidence" value="ECO:0007669"/>
    <property type="project" value="TreeGrafter"/>
</dbReference>
<feature type="transmembrane region" description="Helical" evidence="1">
    <location>
        <begin position="343"/>
        <end position="363"/>
    </location>
</feature>
<dbReference type="Proteomes" id="UP000268230">
    <property type="component" value="Chromosome"/>
</dbReference>
<feature type="transmembrane region" description="Helical" evidence="1">
    <location>
        <begin position="157"/>
        <end position="177"/>
    </location>
</feature>
<dbReference type="GO" id="GO:0016020">
    <property type="term" value="C:membrane"/>
    <property type="evidence" value="ECO:0007669"/>
    <property type="project" value="TreeGrafter"/>
</dbReference>
<keyword evidence="1" id="KW-0812">Transmembrane</keyword>
<evidence type="ECO:0000256" key="1">
    <source>
        <dbReference type="SAM" id="Phobius"/>
    </source>
</evidence>
<feature type="domain" description="Acyltransferase 3" evidence="2">
    <location>
        <begin position="26"/>
        <end position="362"/>
    </location>
</feature>
<dbReference type="KEGG" id="pory:EJA05_13965"/>
<name>A0A3Q8U170_9PSED</name>
<feature type="transmembrane region" description="Helical" evidence="1">
    <location>
        <begin position="28"/>
        <end position="48"/>
    </location>
</feature>
<reference evidence="3 4" key="1">
    <citation type="submission" date="2018-12" db="EMBL/GenBank/DDBJ databases">
        <authorList>
            <person name="Li S."/>
            <person name="Yang R."/>
            <person name="Chen G."/>
            <person name="Zou L."/>
            <person name="Zhang C."/>
            <person name="Chen Y."/>
            <person name="Liu Z."/>
            <person name="Li Y."/>
            <person name="Yan Y."/>
            <person name="Huang M."/>
            <person name="Chen T."/>
        </authorList>
    </citation>
    <scope>NUCLEOTIDE SEQUENCE [LARGE SCALE GENOMIC DNA]</scope>
    <source>
        <strain evidence="3 4">1257</strain>
    </source>
</reference>
<keyword evidence="3" id="KW-0012">Acyltransferase</keyword>
<feature type="transmembrane region" description="Helical" evidence="1">
    <location>
        <begin position="60"/>
        <end position="77"/>
    </location>
</feature>
<protein>
    <submittedName>
        <fullName evidence="3">Acyltransferase</fullName>
    </submittedName>
</protein>
<dbReference type="InterPro" id="IPR002656">
    <property type="entry name" value="Acyl_transf_3_dom"/>
</dbReference>
<feature type="transmembrane region" description="Helical" evidence="1">
    <location>
        <begin position="311"/>
        <end position="331"/>
    </location>
</feature>
<evidence type="ECO:0000313" key="4">
    <source>
        <dbReference type="Proteomes" id="UP000268230"/>
    </source>
</evidence>
<dbReference type="InterPro" id="IPR050879">
    <property type="entry name" value="Acyltransferase_3"/>
</dbReference>
<gene>
    <name evidence="3" type="ORF">EJA05_13965</name>
</gene>
<organism evidence="3 4">
    <name type="scientific">Pseudomonas entomophila</name>
    <dbReference type="NCBI Taxonomy" id="312306"/>
    <lineage>
        <taxon>Bacteria</taxon>
        <taxon>Pseudomonadati</taxon>
        <taxon>Pseudomonadota</taxon>
        <taxon>Gammaproteobacteria</taxon>
        <taxon>Pseudomonadales</taxon>
        <taxon>Pseudomonadaceae</taxon>
        <taxon>Pseudomonas</taxon>
    </lineage>
</organism>
<keyword evidence="1" id="KW-0472">Membrane</keyword>
<feature type="transmembrane region" description="Helical" evidence="1">
    <location>
        <begin position="274"/>
        <end position="299"/>
    </location>
</feature>
<dbReference type="AlphaFoldDB" id="A0A3Q8U170"/>